<evidence type="ECO:0000313" key="2">
    <source>
        <dbReference type="Proteomes" id="UP000007838"/>
    </source>
</evidence>
<organism evidence="1 2">
    <name type="scientific">Enterobacter ludwigii</name>
    <dbReference type="NCBI Taxonomy" id="299767"/>
    <lineage>
        <taxon>Bacteria</taxon>
        <taxon>Pseudomonadati</taxon>
        <taxon>Pseudomonadota</taxon>
        <taxon>Gammaproteobacteria</taxon>
        <taxon>Enterobacterales</taxon>
        <taxon>Enterobacteriaceae</taxon>
        <taxon>Enterobacter</taxon>
        <taxon>Enterobacter cloacae complex</taxon>
    </lineage>
</organism>
<protein>
    <submittedName>
        <fullName evidence="1">Uncharacterized protein</fullName>
    </submittedName>
</protein>
<gene>
    <name evidence="1" type="ORF">EcWSU1_02801</name>
</gene>
<name>G8LH27_9ENTR</name>
<dbReference type="HOGENOM" id="CLU_220235_0_0_6"/>
<proteinExistence type="predicted"/>
<sequence length="37" mass="4134">MAGSQKMTSSFDVKETLFYKSVTRVTTLFAFLPAACR</sequence>
<evidence type="ECO:0000313" key="1">
    <source>
        <dbReference type="EMBL" id="AEW74233.1"/>
    </source>
</evidence>
<dbReference type="EMBL" id="CP002886">
    <property type="protein sequence ID" value="AEW74233.1"/>
    <property type="molecule type" value="Genomic_DNA"/>
</dbReference>
<dbReference type="KEGG" id="eec:EcWSU1_02801"/>
<accession>G8LH27</accession>
<reference evidence="1 2" key="1">
    <citation type="journal article" date="2011" name="Stand. Genomic Sci.">
        <title>Complete genome of the onion pathogen Enterobacter cloacae EcWSU1.</title>
        <authorList>
            <person name="Humann J.L."/>
            <person name="Wildung M."/>
            <person name="Cheng C.H."/>
            <person name="Lee T."/>
            <person name="Stewart J.E."/>
            <person name="Drew J.C."/>
            <person name="Triplett E.W."/>
            <person name="Main D."/>
            <person name="Schroeder B.K."/>
        </authorList>
    </citation>
    <scope>NUCLEOTIDE SEQUENCE [LARGE SCALE GENOMIC DNA]</scope>
    <source>
        <strain evidence="1 2">EcWSU1</strain>
    </source>
</reference>
<dbReference type="AlphaFoldDB" id="G8LH27"/>
<dbReference type="Proteomes" id="UP000007838">
    <property type="component" value="Chromosome"/>
</dbReference>